<feature type="compositionally biased region" description="Polar residues" evidence="1">
    <location>
        <begin position="118"/>
        <end position="139"/>
    </location>
</feature>
<reference evidence="2 3" key="1">
    <citation type="submission" date="2017-03" db="EMBL/GenBank/DDBJ databases">
        <title>Draft genome sequence of Streptomyces scabrisporus NF3, endophyte isolated from Amphipterygium adstringens.</title>
        <authorList>
            <person name="Vazquez M."/>
            <person name="Ceapa C.D."/>
            <person name="Rodriguez Luna D."/>
            <person name="Sanchez Esquivel S."/>
        </authorList>
    </citation>
    <scope>NUCLEOTIDE SEQUENCE [LARGE SCALE GENOMIC DNA]</scope>
    <source>
        <strain evidence="2 3">NF3</strain>
    </source>
</reference>
<evidence type="ECO:0000313" key="2">
    <source>
        <dbReference type="EMBL" id="OPC79952.1"/>
    </source>
</evidence>
<gene>
    <name evidence="2" type="ORF">B4N89_02420</name>
</gene>
<organism evidence="2 3">
    <name type="scientific">Embleya scabrispora</name>
    <dbReference type="NCBI Taxonomy" id="159449"/>
    <lineage>
        <taxon>Bacteria</taxon>
        <taxon>Bacillati</taxon>
        <taxon>Actinomycetota</taxon>
        <taxon>Actinomycetes</taxon>
        <taxon>Kitasatosporales</taxon>
        <taxon>Streptomycetaceae</taxon>
        <taxon>Embleya</taxon>
    </lineage>
</organism>
<protein>
    <submittedName>
        <fullName evidence="2">Uncharacterized protein</fullName>
    </submittedName>
</protein>
<dbReference type="RefSeq" id="WP_078974219.1">
    <property type="nucleotide sequence ID" value="NZ_MWQN01000001.1"/>
</dbReference>
<dbReference type="STRING" id="159449.B4N89_02420"/>
<comment type="caution">
    <text evidence="2">The sequence shown here is derived from an EMBL/GenBank/DDBJ whole genome shotgun (WGS) entry which is preliminary data.</text>
</comment>
<sequence length="139" mass="14450">MTDPAYTVATNSHSRSYPWRWSCHHTIPATAIRGDTSTRRCPGDGIAQTSDAAHAEARAHLAAAHDQVRAAAAVAEPTTDQDPGPQPLGLTMPTPDPRLVLDAEQIAALVASARQPADNATANPPTTGDSDGNPHTTGT</sequence>
<dbReference type="EMBL" id="MWQN01000001">
    <property type="protein sequence ID" value="OPC79952.1"/>
    <property type="molecule type" value="Genomic_DNA"/>
</dbReference>
<evidence type="ECO:0000256" key="1">
    <source>
        <dbReference type="SAM" id="MobiDB-lite"/>
    </source>
</evidence>
<dbReference type="Proteomes" id="UP000190037">
    <property type="component" value="Unassembled WGS sequence"/>
</dbReference>
<dbReference type="AlphaFoldDB" id="A0A1T3NTE2"/>
<evidence type="ECO:0000313" key="3">
    <source>
        <dbReference type="Proteomes" id="UP000190037"/>
    </source>
</evidence>
<accession>A0A1T3NTE2</accession>
<proteinExistence type="predicted"/>
<name>A0A1T3NTE2_9ACTN</name>
<feature type="region of interest" description="Disordered" evidence="1">
    <location>
        <begin position="110"/>
        <end position="139"/>
    </location>
</feature>
<keyword evidence="3" id="KW-1185">Reference proteome</keyword>
<feature type="region of interest" description="Disordered" evidence="1">
    <location>
        <begin position="68"/>
        <end position="96"/>
    </location>
</feature>